<name>A0A4Z2IGY2_9TELE</name>
<accession>A0A4Z2IGY2</accession>
<feature type="region of interest" description="Disordered" evidence="1">
    <location>
        <begin position="1"/>
        <end position="23"/>
    </location>
</feature>
<evidence type="ECO:0000256" key="1">
    <source>
        <dbReference type="SAM" id="MobiDB-lite"/>
    </source>
</evidence>
<comment type="caution">
    <text evidence="2">The sequence shown here is derived from an EMBL/GenBank/DDBJ whole genome shotgun (WGS) entry which is preliminary data.</text>
</comment>
<sequence length="74" mass="8817">MPNLLRQEAVEEEEEDEEEDEEGFLGAVARNKEARRRNKDLELFARELMTRCLLEFFFTSLWEKSSKRMSDATD</sequence>
<reference evidence="2 3" key="1">
    <citation type="submission" date="2019-03" db="EMBL/GenBank/DDBJ databases">
        <title>First draft genome of Liparis tanakae, snailfish: a comprehensive survey of snailfish specific genes.</title>
        <authorList>
            <person name="Kim W."/>
            <person name="Song I."/>
            <person name="Jeong J.-H."/>
            <person name="Kim D."/>
            <person name="Kim S."/>
            <person name="Ryu S."/>
            <person name="Song J.Y."/>
            <person name="Lee S.K."/>
        </authorList>
    </citation>
    <scope>NUCLEOTIDE SEQUENCE [LARGE SCALE GENOMIC DNA]</scope>
    <source>
        <tissue evidence="2">Muscle</tissue>
    </source>
</reference>
<gene>
    <name evidence="2" type="ORF">EYF80_012746</name>
</gene>
<proteinExistence type="predicted"/>
<evidence type="ECO:0000313" key="3">
    <source>
        <dbReference type="Proteomes" id="UP000314294"/>
    </source>
</evidence>
<dbReference type="AlphaFoldDB" id="A0A4Z2IGY2"/>
<feature type="compositionally biased region" description="Acidic residues" evidence="1">
    <location>
        <begin position="10"/>
        <end position="23"/>
    </location>
</feature>
<dbReference type="EMBL" id="SRLO01000087">
    <property type="protein sequence ID" value="TNN77108.1"/>
    <property type="molecule type" value="Genomic_DNA"/>
</dbReference>
<evidence type="ECO:0000313" key="2">
    <source>
        <dbReference type="EMBL" id="TNN77108.1"/>
    </source>
</evidence>
<organism evidence="2 3">
    <name type="scientific">Liparis tanakae</name>
    <name type="common">Tanaka's snailfish</name>
    <dbReference type="NCBI Taxonomy" id="230148"/>
    <lineage>
        <taxon>Eukaryota</taxon>
        <taxon>Metazoa</taxon>
        <taxon>Chordata</taxon>
        <taxon>Craniata</taxon>
        <taxon>Vertebrata</taxon>
        <taxon>Euteleostomi</taxon>
        <taxon>Actinopterygii</taxon>
        <taxon>Neopterygii</taxon>
        <taxon>Teleostei</taxon>
        <taxon>Neoteleostei</taxon>
        <taxon>Acanthomorphata</taxon>
        <taxon>Eupercaria</taxon>
        <taxon>Perciformes</taxon>
        <taxon>Cottioidei</taxon>
        <taxon>Cottales</taxon>
        <taxon>Liparidae</taxon>
        <taxon>Liparis</taxon>
    </lineage>
</organism>
<protein>
    <submittedName>
        <fullName evidence="2">Uncharacterized protein</fullName>
    </submittedName>
</protein>
<keyword evidence="3" id="KW-1185">Reference proteome</keyword>
<dbReference type="Proteomes" id="UP000314294">
    <property type="component" value="Unassembled WGS sequence"/>
</dbReference>